<keyword evidence="2" id="KW-0805">Transcription regulation</keyword>
<keyword evidence="5" id="KW-0539">Nucleus</keyword>
<dbReference type="InterPro" id="IPR051089">
    <property type="entry name" value="prtT"/>
</dbReference>
<gene>
    <name evidence="8" type="ORF">PMIN01_01587</name>
</gene>
<dbReference type="Proteomes" id="UP000756921">
    <property type="component" value="Unassembled WGS sequence"/>
</dbReference>
<dbReference type="GO" id="GO:0000981">
    <property type="term" value="F:DNA-binding transcription factor activity, RNA polymerase II-specific"/>
    <property type="evidence" value="ECO:0007669"/>
    <property type="project" value="InterPro"/>
</dbReference>
<dbReference type="GO" id="GO:0000976">
    <property type="term" value="F:transcription cis-regulatory region binding"/>
    <property type="evidence" value="ECO:0007669"/>
    <property type="project" value="TreeGrafter"/>
</dbReference>
<evidence type="ECO:0000256" key="5">
    <source>
        <dbReference type="ARBA" id="ARBA00023242"/>
    </source>
</evidence>
<sequence length="757" mass="84981">MSPTPTDAGVKKSGETQLNRACEACRVSKVRCLVNPNLSLSQCERCAKAGRQCVFAPPAKRRQRKRTDVRIAELEKELKHRGFTFYSFVDCCLVTALVKPNSTFSPVEEDDQDDSMDDDEPEPTESPERKSSSYSQSQDSSIAKESLKPNDPWPPRPNIARSETRHDLLTTDNDIIDRGVVSIELAEKLLKLYREELFKDYPGITISNEVTVDDLRSKKPALFHAVMAAASQSLGSALSSKLHEELVYFYARSLFVNGEKSLQHVQALFVSVAYYTPPNNPGQMQIYQYTNLAASMALELGLASKPRTHEQLPKRAIRSLQRISSADELLEHCRTILSLYTIIAGLSMRFRRPNILLFNAWMGECEALLLKSPKNQDKTLIAWLRLQRIADEAYTAFGFDDASTSFTLSELRLQAILKMFERRMQEWKKAVPDEVMTMTLLMEYHQNMMSMWEFAMDGGKYDAPEFRNRHMTLPALDEDACIQPESLLSRSSLQINATIMCISAAHSILDCFLQMSISKLQRAAGVNFVRACFALVALLKADYAVGTDAEGMGEVIDSRSLKIDYYLDEVIRITEEAEGPQKCKIPGHWRLVMKAKLKTWHDEHQAWRRNGGHLKRSNKARAMINANTSSTSSDILPPPAYSSQAQQLPTPSPLTTSSTLPEQPQIPRTQGLDFVLGGAQLPVGNWQLPAFRFPATSGMQTPGLNDPLFTGPDMTDFSAAFQNGDLYLWDDINDNYGGWMPQSGTMNSDVPFNGMNF</sequence>
<dbReference type="CDD" id="cd12148">
    <property type="entry name" value="fungal_TF_MHR"/>
    <property type="match status" value="1"/>
</dbReference>
<dbReference type="GO" id="GO:0008270">
    <property type="term" value="F:zinc ion binding"/>
    <property type="evidence" value="ECO:0007669"/>
    <property type="project" value="InterPro"/>
</dbReference>
<evidence type="ECO:0000256" key="4">
    <source>
        <dbReference type="ARBA" id="ARBA00023163"/>
    </source>
</evidence>
<feature type="compositionally biased region" description="Low complexity" evidence="6">
    <location>
        <begin position="132"/>
        <end position="141"/>
    </location>
</feature>
<dbReference type="InterPro" id="IPR036864">
    <property type="entry name" value="Zn2-C6_fun-type_DNA-bd_sf"/>
</dbReference>
<dbReference type="PANTHER" id="PTHR31845">
    <property type="entry name" value="FINGER DOMAIN PROTEIN, PUTATIVE-RELATED"/>
    <property type="match status" value="1"/>
</dbReference>
<comment type="subcellular location">
    <subcellularLocation>
        <location evidence="1">Nucleus</location>
    </subcellularLocation>
</comment>
<feature type="region of interest" description="Disordered" evidence="6">
    <location>
        <begin position="103"/>
        <end position="165"/>
    </location>
</feature>
<feature type="domain" description="Zn(2)-C6 fungal-type" evidence="7">
    <location>
        <begin position="21"/>
        <end position="55"/>
    </location>
</feature>
<dbReference type="EMBL" id="WJXW01000002">
    <property type="protein sequence ID" value="KAF9738953.1"/>
    <property type="molecule type" value="Genomic_DNA"/>
</dbReference>
<dbReference type="InterPro" id="IPR001138">
    <property type="entry name" value="Zn2Cys6_DnaBD"/>
</dbReference>
<evidence type="ECO:0000256" key="2">
    <source>
        <dbReference type="ARBA" id="ARBA00023015"/>
    </source>
</evidence>
<dbReference type="Gene3D" id="4.10.240.10">
    <property type="entry name" value="Zn(2)-C6 fungal-type DNA-binding domain"/>
    <property type="match status" value="1"/>
</dbReference>
<name>A0A9P6KTK2_9PLEO</name>
<dbReference type="PROSITE" id="PS00463">
    <property type="entry name" value="ZN2_CY6_FUNGAL_1"/>
    <property type="match status" value="1"/>
</dbReference>
<dbReference type="GO" id="GO:0005634">
    <property type="term" value="C:nucleus"/>
    <property type="evidence" value="ECO:0007669"/>
    <property type="project" value="UniProtKB-SubCell"/>
</dbReference>
<reference evidence="8" key="1">
    <citation type="journal article" date="2020" name="Mol. Plant Microbe Interact.">
        <title>Genome Sequence of the Biocontrol Agent Coniothyrium minitans strain Conio (IMI 134523).</title>
        <authorList>
            <person name="Patel D."/>
            <person name="Shittu T.A."/>
            <person name="Baroncelli R."/>
            <person name="Muthumeenakshi S."/>
            <person name="Osborne T.H."/>
            <person name="Janganan T.K."/>
            <person name="Sreenivasaprasad S."/>
        </authorList>
    </citation>
    <scope>NUCLEOTIDE SEQUENCE</scope>
    <source>
        <strain evidence="8">Conio</strain>
    </source>
</reference>
<proteinExistence type="predicted"/>
<evidence type="ECO:0000256" key="6">
    <source>
        <dbReference type="SAM" id="MobiDB-lite"/>
    </source>
</evidence>
<accession>A0A9P6KTK2</accession>
<evidence type="ECO:0000256" key="1">
    <source>
        <dbReference type="ARBA" id="ARBA00004123"/>
    </source>
</evidence>
<feature type="compositionally biased region" description="Low complexity" evidence="6">
    <location>
        <begin position="642"/>
        <end position="663"/>
    </location>
</feature>
<protein>
    <submittedName>
        <fullName evidence="8">Transcriptional regulator WAR1</fullName>
    </submittedName>
</protein>
<feature type="compositionally biased region" description="Acidic residues" evidence="6">
    <location>
        <begin position="107"/>
        <end position="125"/>
    </location>
</feature>
<feature type="region of interest" description="Disordered" evidence="6">
    <location>
        <begin position="628"/>
        <end position="663"/>
    </location>
</feature>
<keyword evidence="9" id="KW-1185">Reference proteome</keyword>
<dbReference type="PANTHER" id="PTHR31845:SF39">
    <property type="entry name" value="TRANSCRIPTION FACTOR PBCR-RELATED"/>
    <property type="match status" value="1"/>
</dbReference>
<dbReference type="PROSITE" id="PS50048">
    <property type="entry name" value="ZN2_CY6_FUNGAL_2"/>
    <property type="match status" value="1"/>
</dbReference>
<dbReference type="AlphaFoldDB" id="A0A9P6KTK2"/>
<comment type="caution">
    <text evidence="8">The sequence shown here is derived from an EMBL/GenBank/DDBJ whole genome shotgun (WGS) entry which is preliminary data.</text>
</comment>
<evidence type="ECO:0000313" key="9">
    <source>
        <dbReference type="Proteomes" id="UP000756921"/>
    </source>
</evidence>
<evidence type="ECO:0000313" key="8">
    <source>
        <dbReference type="EMBL" id="KAF9738953.1"/>
    </source>
</evidence>
<keyword evidence="4" id="KW-0804">Transcription</keyword>
<organism evidence="8 9">
    <name type="scientific">Paraphaeosphaeria minitans</name>
    <dbReference type="NCBI Taxonomy" id="565426"/>
    <lineage>
        <taxon>Eukaryota</taxon>
        <taxon>Fungi</taxon>
        <taxon>Dikarya</taxon>
        <taxon>Ascomycota</taxon>
        <taxon>Pezizomycotina</taxon>
        <taxon>Dothideomycetes</taxon>
        <taxon>Pleosporomycetidae</taxon>
        <taxon>Pleosporales</taxon>
        <taxon>Massarineae</taxon>
        <taxon>Didymosphaeriaceae</taxon>
        <taxon>Paraphaeosphaeria</taxon>
    </lineage>
</organism>
<dbReference type="SUPFAM" id="SSF57701">
    <property type="entry name" value="Zn2/Cys6 DNA-binding domain"/>
    <property type="match status" value="1"/>
</dbReference>
<keyword evidence="3" id="KW-0238">DNA-binding</keyword>
<evidence type="ECO:0000256" key="3">
    <source>
        <dbReference type="ARBA" id="ARBA00023125"/>
    </source>
</evidence>
<dbReference type="SMART" id="SM00066">
    <property type="entry name" value="GAL4"/>
    <property type="match status" value="1"/>
</dbReference>
<evidence type="ECO:0000259" key="7">
    <source>
        <dbReference type="PROSITE" id="PS50048"/>
    </source>
</evidence>
<dbReference type="OrthoDB" id="5226580at2759"/>
<dbReference type="CDD" id="cd00067">
    <property type="entry name" value="GAL4"/>
    <property type="match status" value="1"/>
</dbReference>